<dbReference type="GeneID" id="5486406"/>
<evidence type="ECO:0000256" key="2">
    <source>
        <dbReference type="SAM" id="MobiDB-lite"/>
    </source>
</evidence>
<protein>
    <recommendedName>
        <fullName evidence="5">HAUS augmin-like complex subunit 3 N-terminal domain-containing protein</fullName>
    </recommendedName>
</protein>
<dbReference type="KEGG" id="ssl:SS1G_08923"/>
<reference evidence="4" key="1">
    <citation type="journal article" date="2011" name="PLoS Genet.">
        <title>Genomic analysis of the necrotrophic fungal pathogens Sclerotinia sclerotiorum and Botrytis cinerea.</title>
        <authorList>
            <person name="Amselem J."/>
            <person name="Cuomo C.A."/>
            <person name="van Kan J.A."/>
            <person name="Viaud M."/>
            <person name="Benito E.P."/>
            <person name="Couloux A."/>
            <person name="Coutinho P.M."/>
            <person name="de Vries R.P."/>
            <person name="Dyer P.S."/>
            <person name="Fillinger S."/>
            <person name="Fournier E."/>
            <person name="Gout L."/>
            <person name="Hahn M."/>
            <person name="Kohn L."/>
            <person name="Lapalu N."/>
            <person name="Plummer K.M."/>
            <person name="Pradier J.M."/>
            <person name="Quevillon E."/>
            <person name="Sharon A."/>
            <person name="Simon A."/>
            <person name="ten Have A."/>
            <person name="Tudzynski B."/>
            <person name="Tudzynski P."/>
            <person name="Wincker P."/>
            <person name="Andrew M."/>
            <person name="Anthouard V."/>
            <person name="Beever R.E."/>
            <person name="Beffa R."/>
            <person name="Benoit I."/>
            <person name="Bouzid O."/>
            <person name="Brault B."/>
            <person name="Chen Z."/>
            <person name="Choquer M."/>
            <person name="Collemare J."/>
            <person name="Cotton P."/>
            <person name="Danchin E.G."/>
            <person name="Da Silva C."/>
            <person name="Gautier A."/>
            <person name="Giraud C."/>
            <person name="Giraud T."/>
            <person name="Gonzalez C."/>
            <person name="Grossetete S."/>
            <person name="Guldener U."/>
            <person name="Henrissat B."/>
            <person name="Howlett B.J."/>
            <person name="Kodira C."/>
            <person name="Kretschmer M."/>
            <person name="Lappartient A."/>
            <person name="Leroch M."/>
            <person name="Levis C."/>
            <person name="Mauceli E."/>
            <person name="Neuveglise C."/>
            <person name="Oeser B."/>
            <person name="Pearson M."/>
            <person name="Poulain J."/>
            <person name="Poussereau N."/>
            <person name="Quesneville H."/>
            <person name="Rascle C."/>
            <person name="Schumacher J."/>
            <person name="Segurens B."/>
            <person name="Sexton A."/>
            <person name="Silva E."/>
            <person name="Sirven C."/>
            <person name="Soanes D.M."/>
            <person name="Talbot N.J."/>
            <person name="Templeton M."/>
            <person name="Yandava C."/>
            <person name="Yarden O."/>
            <person name="Zeng Q."/>
            <person name="Rollins J.A."/>
            <person name="Lebrun M.H."/>
            <person name="Dickman M."/>
        </authorList>
    </citation>
    <scope>NUCLEOTIDE SEQUENCE [LARGE SCALE GENOMIC DNA]</scope>
    <source>
        <strain evidence="4">ATCC 18683 / 1980 / Ss-1</strain>
    </source>
</reference>
<keyword evidence="4" id="KW-1185">Reference proteome</keyword>
<feature type="coiled-coil region" evidence="1">
    <location>
        <begin position="160"/>
        <end position="191"/>
    </location>
</feature>
<evidence type="ECO:0008006" key="5">
    <source>
        <dbReference type="Google" id="ProtNLM"/>
    </source>
</evidence>
<dbReference type="OMA" id="KFMERWG"/>
<gene>
    <name evidence="3" type="ORF">SS1G_08923</name>
</gene>
<keyword evidence="1" id="KW-0175">Coiled coil</keyword>
<evidence type="ECO:0000256" key="1">
    <source>
        <dbReference type="SAM" id="Coils"/>
    </source>
</evidence>
<organism evidence="3 4">
    <name type="scientific">Sclerotinia sclerotiorum (strain ATCC 18683 / 1980 / Ss-1)</name>
    <name type="common">White mold</name>
    <name type="synonym">Whetzelinia sclerotiorum</name>
    <dbReference type="NCBI Taxonomy" id="665079"/>
    <lineage>
        <taxon>Eukaryota</taxon>
        <taxon>Fungi</taxon>
        <taxon>Dikarya</taxon>
        <taxon>Ascomycota</taxon>
        <taxon>Pezizomycotina</taxon>
        <taxon>Leotiomycetes</taxon>
        <taxon>Helotiales</taxon>
        <taxon>Sclerotiniaceae</taxon>
        <taxon>Sclerotinia</taxon>
    </lineage>
</organism>
<dbReference type="EMBL" id="CH476632">
    <property type="protein sequence ID" value="EDN93058.1"/>
    <property type="molecule type" value="Genomic_DNA"/>
</dbReference>
<sequence>MTGLDVLRATKPLESFRITDFTSMEGGNFEFLLQILEDYGIPFDRNTVKSDYARNPAAVEAWISKYLGPETLLTKDEVALYEVLSQSGDADKIANSQDLSSICDLTDEQLHAAIEELQRSTTAIEQQSEALRLQQNALALLVKNNKKVGAARTEADAKQLRKWEAETGQANSAVEELSQNLMYQLSDLEQQNKISQSSVRQTVDGILKADDKLLTSLQKLGEELDPGSSEDHDTIARIRDLCARYIKHTVDGVRTKLDRIYLEALNNPTGTDSQNTNKQEVADLQEELESLYSEVLPVAQMSAEQQYLEPALREIALKGNSGQDRAYQALKYMQECLNFLVKRTEIYAAHMEEYQCHQMATKFAIDTGKRELQYQEAPQPNKPVTRQRQNSQAQAQFRNNRRRSSMFEEMDAESQLLRNLGITLPNENDADDAQTEFLDSCLRERIEKLKSHTANLESTTETTISSHVQNADYTMKLLYNALQADSVYGEVQLLDPDIVSSFNTFEEEIKNLQENLEAVNLQRLQLKNVHKEQLIKRWSR</sequence>
<proteinExistence type="predicted"/>
<name>A7EUB6_SCLS1</name>
<dbReference type="AlphaFoldDB" id="A7EUB6"/>
<evidence type="ECO:0000313" key="3">
    <source>
        <dbReference type="EMBL" id="EDN93058.1"/>
    </source>
</evidence>
<feature type="region of interest" description="Disordered" evidence="2">
    <location>
        <begin position="374"/>
        <end position="405"/>
    </location>
</feature>
<evidence type="ECO:0000313" key="4">
    <source>
        <dbReference type="Proteomes" id="UP000001312"/>
    </source>
</evidence>
<dbReference type="InParanoid" id="A7EUB6"/>
<dbReference type="RefSeq" id="XP_001590159.1">
    <property type="nucleotide sequence ID" value="XM_001590109.1"/>
</dbReference>
<accession>A7EUB6</accession>
<dbReference type="Proteomes" id="UP000001312">
    <property type="component" value="Unassembled WGS sequence"/>
</dbReference>
<feature type="compositionally biased region" description="Low complexity" evidence="2">
    <location>
        <begin position="386"/>
        <end position="398"/>
    </location>
</feature>
<feature type="coiled-coil region" evidence="1">
    <location>
        <begin position="502"/>
        <end position="529"/>
    </location>
</feature>